<name>A0ABS0HR08_9HYPH</name>
<organism evidence="1 2">
    <name type="scientific">Microvirga terrestris</name>
    <dbReference type="NCBI Taxonomy" id="2791024"/>
    <lineage>
        <taxon>Bacteria</taxon>
        <taxon>Pseudomonadati</taxon>
        <taxon>Pseudomonadota</taxon>
        <taxon>Alphaproteobacteria</taxon>
        <taxon>Hyphomicrobiales</taxon>
        <taxon>Methylobacteriaceae</taxon>
        <taxon>Microvirga</taxon>
    </lineage>
</organism>
<sequence length="294" mass="32792">MSVVISTPQLRAEVSADGAELIRLQDDQGRDWLWDGDPAFWTGRSPLLFPIVGRVRNDRIRVDGLEYELPKHGFARTSRFDIEEANPSYCRFRLCSSEATLQGYPFPFQLDVSYAVEGATLSIISSVANTGSSGMPVSFGFHPAFRWPLPYGAPRDAHEIWFEQEETAPIRRPLEGLIKRETELSPIQGSTLALRDDLFEADALVFDQLRSRSIGYGARESASLRVDFPDMPHLGIWTKPGSGFICIEPWQGYADPQDFIGDFSDKPGIVAIQPGETRRFAIDIAVKPPIGQSD</sequence>
<dbReference type="EMBL" id="JADQDN010000003">
    <property type="protein sequence ID" value="MBF9195914.1"/>
    <property type="molecule type" value="Genomic_DNA"/>
</dbReference>
<protein>
    <submittedName>
        <fullName evidence="1">Aldose 1-epimerase family protein</fullName>
    </submittedName>
</protein>
<dbReference type="InterPro" id="IPR037481">
    <property type="entry name" value="LacX"/>
</dbReference>
<dbReference type="PANTHER" id="PTHR11122:SF13">
    <property type="entry name" value="GLUCOSE-6-PHOSPHATE 1-EPIMERASE"/>
    <property type="match status" value="1"/>
</dbReference>
<dbReference type="RefSeq" id="WP_196263307.1">
    <property type="nucleotide sequence ID" value="NZ_JADQDN010000003.1"/>
</dbReference>
<comment type="caution">
    <text evidence="1">The sequence shown here is derived from an EMBL/GenBank/DDBJ whole genome shotgun (WGS) entry which is preliminary data.</text>
</comment>
<dbReference type="Gene3D" id="2.70.98.10">
    <property type="match status" value="1"/>
</dbReference>
<proteinExistence type="predicted"/>
<keyword evidence="2" id="KW-1185">Reference proteome</keyword>
<evidence type="ECO:0000313" key="2">
    <source>
        <dbReference type="Proteomes" id="UP000611708"/>
    </source>
</evidence>
<dbReference type="InterPro" id="IPR011013">
    <property type="entry name" value="Gal_mutarotase_sf_dom"/>
</dbReference>
<dbReference type="InterPro" id="IPR014718">
    <property type="entry name" value="GH-type_carb-bd"/>
</dbReference>
<reference evidence="1 2" key="1">
    <citation type="submission" date="2020-11" db="EMBL/GenBank/DDBJ databases">
        <authorList>
            <person name="Kim M.K."/>
        </authorList>
    </citation>
    <scope>NUCLEOTIDE SEQUENCE [LARGE SCALE GENOMIC DNA]</scope>
    <source>
        <strain evidence="1 2">BT290</strain>
    </source>
</reference>
<dbReference type="Proteomes" id="UP000611708">
    <property type="component" value="Unassembled WGS sequence"/>
</dbReference>
<dbReference type="PANTHER" id="PTHR11122">
    <property type="entry name" value="APOSPORY-ASSOCIATED PROTEIN C-RELATED"/>
    <property type="match status" value="1"/>
</dbReference>
<dbReference type="SUPFAM" id="SSF74650">
    <property type="entry name" value="Galactose mutarotase-like"/>
    <property type="match status" value="1"/>
</dbReference>
<accession>A0ABS0HR08</accession>
<dbReference type="Pfam" id="PF01263">
    <property type="entry name" value="Aldose_epim"/>
    <property type="match status" value="1"/>
</dbReference>
<gene>
    <name evidence="1" type="ORF">I2H36_07680</name>
</gene>
<dbReference type="CDD" id="cd09024">
    <property type="entry name" value="Aldose_epim_lacX"/>
    <property type="match status" value="1"/>
</dbReference>
<dbReference type="InterPro" id="IPR008183">
    <property type="entry name" value="Aldose_1/G6P_1-epimerase"/>
</dbReference>
<evidence type="ECO:0000313" key="1">
    <source>
        <dbReference type="EMBL" id="MBF9195914.1"/>
    </source>
</evidence>